<feature type="transmembrane region" description="Helical" evidence="1">
    <location>
        <begin position="27"/>
        <end position="45"/>
    </location>
</feature>
<feature type="transmembrane region" description="Helical" evidence="1">
    <location>
        <begin position="106"/>
        <end position="127"/>
    </location>
</feature>
<evidence type="ECO:0000313" key="2">
    <source>
        <dbReference type="EMBL" id="KGG81431.1"/>
    </source>
</evidence>
<dbReference type="NCBIfam" id="TIGR02849">
    <property type="entry name" value="spore_III_AD"/>
    <property type="match status" value="1"/>
</dbReference>
<dbReference type="InterPro" id="IPR014211">
    <property type="entry name" value="Spore_III_AD"/>
</dbReference>
<dbReference type="Proteomes" id="UP000029622">
    <property type="component" value="Unassembled WGS sequence"/>
</dbReference>
<dbReference type="STRING" id="1156417.Y919_00265"/>
<gene>
    <name evidence="2" type="ORF">Y919_00265</name>
</gene>
<evidence type="ECO:0000256" key="1">
    <source>
        <dbReference type="SAM" id="Phobius"/>
    </source>
</evidence>
<feature type="transmembrane region" description="Helical" evidence="1">
    <location>
        <begin position="65"/>
        <end position="85"/>
    </location>
</feature>
<accession>A0A096DQC6</accession>
<name>A0A096DQC6_9FIRM</name>
<keyword evidence="1" id="KW-0472">Membrane</keyword>
<organism evidence="2 3">
    <name type="scientific">Caloranaerobacter azorensis H53214</name>
    <dbReference type="NCBI Taxonomy" id="1156417"/>
    <lineage>
        <taxon>Bacteria</taxon>
        <taxon>Bacillati</taxon>
        <taxon>Bacillota</taxon>
        <taxon>Tissierellia</taxon>
        <taxon>Tissierellales</taxon>
        <taxon>Thermohalobacteraceae</taxon>
        <taxon>Caloranaerobacter</taxon>
    </lineage>
</organism>
<comment type="caution">
    <text evidence="2">The sequence shown here is derived from an EMBL/GenBank/DDBJ whole genome shotgun (WGS) entry which is preliminary data.</text>
</comment>
<dbReference type="RefSeq" id="WP_035161174.1">
    <property type="nucleotide sequence ID" value="NZ_AZTB01000001.1"/>
</dbReference>
<dbReference type="Pfam" id="PF06686">
    <property type="entry name" value="SpoIIIAC"/>
    <property type="match status" value="2"/>
</dbReference>
<keyword evidence="1" id="KW-0812">Transmembrane</keyword>
<dbReference type="InterPro" id="IPR025664">
    <property type="entry name" value="Spore_III_AC/AD"/>
</dbReference>
<sequence length="128" mass="13980">MEIIQIVGIGIIATILAVLLKQERPEISLQISIVTGLIIFIFVISKLSYVIKVLSSLAQRIDIDFIYFSTILKIIGIAYIAEFGAQISRDAGEETIASKIELAGKILIMALSVPILLAVLDLILKIMP</sequence>
<protein>
    <submittedName>
        <fullName evidence="2">Stage III sporulation protein AD</fullName>
    </submittedName>
</protein>
<reference evidence="2 3" key="1">
    <citation type="submission" date="2013-12" db="EMBL/GenBank/DDBJ databases">
        <title>Draft genome sequence of Caloranaerobacter sp. H53214.</title>
        <authorList>
            <person name="Jiang L.J."/>
            <person name="Shao Z.Z."/>
            <person name="Long M.N."/>
        </authorList>
    </citation>
    <scope>NUCLEOTIDE SEQUENCE [LARGE SCALE GENOMIC DNA]</scope>
    <source>
        <strain evidence="2 3">H53214</strain>
    </source>
</reference>
<keyword evidence="1" id="KW-1133">Transmembrane helix</keyword>
<proteinExistence type="predicted"/>
<evidence type="ECO:0000313" key="3">
    <source>
        <dbReference type="Proteomes" id="UP000029622"/>
    </source>
</evidence>
<feature type="transmembrane region" description="Helical" evidence="1">
    <location>
        <begin position="6"/>
        <end position="20"/>
    </location>
</feature>
<dbReference type="EMBL" id="AZTB01000001">
    <property type="protein sequence ID" value="KGG81431.1"/>
    <property type="molecule type" value="Genomic_DNA"/>
</dbReference>
<dbReference type="AlphaFoldDB" id="A0A096DQC6"/>